<keyword evidence="2" id="KW-1185">Reference proteome</keyword>
<evidence type="ECO:0000313" key="1">
    <source>
        <dbReference type="EMBL" id="KAI5664575.1"/>
    </source>
</evidence>
<name>A0ACC0AW42_CATRO</name>
<accession>A0ACC0AW42</accession>
<dbReference type="Proteomes" id="UP001060085">
    <property type="component" value="Linkage Group LG05"/>
</dbReference>
<evidence type="ECO:0000313" key="2">
    <source>
        <dbReference type="Proteomes" id="UP001060085"/>
    </source>
</evidence>
<comment type="caution">
    <text evidence="1">The sequence shown here is derived from an EMBL/GenBank/DDBJ whole genome shotgun (WGS) entry which is preliminary data.</text>
</comment>
<dbReference type="EMBL" id="CM044705">
    <property type="protein sequence ID" value="KAI5664575.1"/>
    <property type="molecule type" value="Genomic_DNA"/>
</dbReference>
<reference evidence="2" key="1">
    <citation type="journal article" date="2023" name="Nat. Plants">
        <title>Single-cell RNA sequencing provides a high-resolution roadmap for understanding the multicellular compartmentation of specialized metabolism.</title>
        <authorList>
            <person name="Sun S."/>
            <person name="Shen X."/>
            <person name="Li Y."/>
            <person name="Li Y."/>
            <person name="Wang S."/>
            <person name="Li R."/>
            <person name="Zhang H."/>
            <person name="Shen G."/>
            <person name="Guo B."/>
            <person name="Wei J."/>
            <person name="Xu J."/>
            <person name="St-Pierre B."/>
            <person name="Chen S."/>
            <person name="Sun C."/>
        </authorList>
    </citation>
    <scope>NUCLEOTIDE SEQUENCE [LARGE SCALE GENOMIC DNA]</scope>
</reference>
<proteinExistence type="predicted"/>
<organism evidence="1 2">
    <name type="scientific">Catharanthus roseus</name>
    <name type="common">Madagascar periwinkle</name>
    <name type="synonym">Vinca rosea</name>
    <dbReference type="NCBI Taxonomy" id="4058"/>
    <lineage>
        <taxon>Eukaryota</taxon>
        <taxon>Viridiplantae</taxon>
        <taxon>Streptophyta</taxon>
        <taxon>Embryophyta</taxon>
        <taxon>Tracheophyta</taxon>
        <taxon>Spermatophyta</taxon>
        <taxon>Magnoliopsida</taxon>
        <taxon>eudicotyledons</taxon>
        <taxon>Gunneridae</taxon>
        <taxon>Pentapetalae</taxon>
        <taxon>asterids</taxon>
        <taxon>lamiids</taxon>
        <taxon>Gentianales</taxon>
        <taxon>Apocynaceae</taxon>
        <taxon>Rauvolfioideae</taxon>
        <taxon>Vinceae</taxon>
        <taxon>Catharanthinae</taxon>
        <taxon>Catharanthus</taxon>
    </lineage>
</organism>
<protein>
    <submittedName>
        <fullName evidence="1">Uncharacterized protein</fullName>
    </submittedName>
</protein>
<gene>
    <name evidence="1" type="ORF">M9H77_23898</name>
</gene>
<sequence>MVEESLKTHAMEEKKAEEKGVSMRNKVLLNPFLFHWTSVNLKLFLELYASYVTLVGNLMDNPFTCELALNVAHMFKCLSPCAYLEKQLLDSVSKIKLSYHTLSCYRLTFSLILLLLMPFSSCASMWSKIHIFLGSFVESGYVERVSYFSCSLRGVFHAKLKVEFVENSDYGSSFLYACMKNFDGFITSIKLLHFVSHQFKFPYDEQKFLGTILEDFATKLLI</sequence>